<protein>
    <submittedName>
        <fullName evidence="1">HET-domain-containing protein</fullName>
    </submittedName>
</protein>
<dbReference type="EMBL" id="MU393536">
    <property type="protein sequence ID" value="KAI4862001.1"/>
    <property type="molecule type" value="Genomic_DNA"/>
</dbReference>
<organism evidence="1 2">
    <name type="scientific">Hypoxylon rubiginosum</name>
    <dbReference type="NCBI Taxonomy" id="110542"/>
    <lineage>
        <taxon>Eukaryota</taxon>
        <taxon>Fungi</taxon>
        <taxon>Dikarya</taxon>
        <taxon>Ascomycota</taxon>
        <taxon>Pezizomycotina</taxon>
        <taxon>Sordariomycetes</taxon>
        <taxon>Xylariomycetidae</taxon>
        <taxon>Xylariales</taxon>
        <taxon>Hypoxylaceae</taxon>
        <taxon>Hypoxylon</taxon>
    </lineage>
</organism>
<name>A0ACB9YSC0_9PEZI</name>
<reference evidence="1 2" key="1">
    <citation type="journal article" date="2022" name="New Phytol.">
        <title>Ecological generalism drives hyperdiversity of secondary metabolite gene clusters in xylarialean endophytes.</title>
        <authorList>
            <person name="Franco M.E.E."/>
            <person name="Wisecaver J.H."/>
            <person name="Arnold A.E."/>
            <person name="Ju Y.M."/>
            <person name="Slot J.C."/>
            <person name="Ahrendt S."/>
            <person name="Moore L.P."/>
            <person name="Eastman K.E."/>
            <person name="Scott K."/>
            <person name="Konkel Z."/>
            <person name="Mondo S.J."/>
            <person name="Kuo A."/>
            <person name="Hayes R.D."/>
            <person name="Haridas S."/>
            <person name="Andreopoulos B."/>
            <person name="Riley R."/>
            <person name="LaButti K."/>
            <person name="Pangilinan J."/>
            <person name="Lipzen A."/>
            <person name="Amirebrahimi M."/>
            <person name="Yan J."/>
            <person name="Adam C."/>
            <person name="Keymanesh K."/>
            <person name="Ng V."/>
            <person name="Louie K."/>
            <person name="Northen T."/>
            <person name="Drula E."/>
            <person name="Henrissat B."/>
            <person name="Hsieh H.M."/>
            <person name="Youens-Clark K."/>
            <person name="Lutzoni F."/>
            <person name="Miadlikowska J."/>
            <person name="Eastwood D.C."/>
            <person name="Hamelin R.C."/>
            <person name="Grigoriev I.V."/>
            <person name="U'Ren J.M."/>
        </authorList>
    </citation>
    <scope>NUCLEOTIDE SEQUENCE [LARGE SCALE GENOMIC DNA]</scope>
    <source>
        <strain evidence="1 2">CBS 119005</strain>
    </source>
</reference>
<evidence type="ECO:0000313" key="2">
    <source>
        <dbReference type="Proteomes" id="UP001497700"/>
    </source>
</evidence>
<accession>A0ACB9YSC0</accession>
<gene>
    <name evidence="1" type="ORF">F4820DRAFT_39227</name>
</gene>
<keyword evidence="2" id="KW-1185">Reference proteome</keyword>
<sequence length="743" mass="84498">MENKRLCNFCGKINFEALRNPLISDLPALQEGNADSTRHPFKDKRDDAHKLSRLGTFGDILQRGKTCRLCQLIGDVLTRHTPGQLLETDVCDAETSFFGVYRDPKGKNYWIRRLSIMVEIGTDAYNIGGPKKSLFNAFQACSIGATSVQAEEKFLDPQPGPDTMIFGGRRRPLQLDLQWVRRWIDICGTDHGDACERADVGLGNAIERIRFIDVKNRCIVTLRGVQLSAYQYIALSYVWGGPQKLRLTSSNKNKMAQPGSLAENLPQTIEDSILVTESLDIQYIWVDSLCIIQDDDEDKAIQIGAMSQIYGFAYLTIIAASSPNVHGGLPGLRPGSRSLEQRELIVLPESKNGATGELLPGLSLMTTLDPLANPNEHFLERTPWNSRGWTMQERVLSRRVLVFMQEQVYWICREAMFCEESYFENDLLRFHRFHAGASEPTLANSFRNFYEPEDDQVRFWKTYQSLVASYTRRAFTCKGDVFDGYLAILQGMSALSGEEFTWGLPRSHFEQGLLWNSFTCLQRREEYSTLPMTSLHIKIPFPSWSWMGWIGEAFVCIGDDRHDEDLGEAPEILCFEHYHSPLRLERVRKATARYDLISSRNRASWKAQHGQPVTLSDIAAQHPELFSAELSKIPETQIIFFWTSSAFFTVALPHDDANRSFTIMDSLGNIVGSTGTLELKLDGSQGRHEFIIIGSRRNQFSDPMLLLLQIEWRGNVAYRVNSGEINEDAWETEDHTWKLIALR</sequence>
<proteinExistence type="predicted"/>
<comment type="caution">
    <text evidence="1">The sequence shown here is derived from an EMBL/GenBank/DDBJ whole genome shotgun (WGS) entry which is preliminary data.</text>
</comment>
<evidence type="ECO:0000313" key="1">
    <source>
        <dbReference type="EMBL" id="KAI4862001.1"/>
    </source>
</evidence>
<dbReference type="Proteomes" id="UP001497700">
    <property type="component" value="Unassembled WGS sequence"/>
</dbReference>